<dbReference type="PANTHER" id="PTHR15889:SF2">
    <property type="entry name" value="LARGE RIBOSOMAL SUBUNIT PROTEIN ML37"/>
    <property type="match status" value="1"/>
</dbReference>
<dbReference type="InterPro" id="IPR052482">
    <property type="entry name" value="mtLSU_mL37"/>
</dbReference>
<protein>
    <submittedName>
        <fullName evidence="1">39S ribosomal mitochondrial</fullName>
    </submittedName>
</protein>
<accession>A0A3M7S0S3</accession>
<dbReference type="OrthoDB" id="5835618at2759"/>
<dbReference type="Proteomes" id="UP000276133">
    <property type="component" value="Unassembled WGS sequence"/>
</dbReference>
<dbReference type="AlphaFoldDB" id="A0A3M7S0S3"/>
<dbReference type="PANTHER" id="PTHR15889">
    <property type="entry name" value="MITOCHONDRIAL RIBOSOMAL PROTEIN L37"/>
    <property type="match status" value="1"/>
</dbReference>
<gene>
    <name evidence="1" type="ORF">BpHYR1_037605</name>
</gene>
<evidence type="ECO:0000313" key="1">
    <source>
        <dbReference type="EMBL" id="RNA29386.1"/>
    </source>
</evidence>
<dbReference type="STRING" id="10195.A0A3M7S0S3"/>
<reference evidence="1 2" key="1">
    <citation type="journal article" date="2018" name="Sci. Rep.">
        <title>Genomic signatures of local adaptation to the degree of environmental predictability in rotifers.</title>
        <authorList>
            <person name="Franch-Gras L."/>
            <person name="Hahn C."/>
            <person name="Garcia-Roger E.M."/>
            <person name="Carmona M.J."/>
            <person name="Serra M."/>
            <person name="Gomez A."/>
        </authorList>
    </citation>
    <scope>NUCLEOTIDE SEQUENCE [LARGE SCALE GENOMIC DNA]</scope>
    <source>
        <strain evidence="1">HYR1</strain>
    </source>
</reference>
<organism evidence="1 2">
    <name type="scientific">Brachionus plicatilis</name>
    <name type="common">Marine rotifer</name>
    <name type="synonym">Brachionus muelleri</name>
    <dbReference type="NCBI Taxonomy" id="10195"/>
    <lineage>
        <taxon>Eukaryota</taxon>
        <taxon>Metazoa</taxon>
        <taxon>Spiralia</taxon>
        <taxon>Gnathifera</taxon>
        <taxon>Rotifera</taxon>
        <taxon>Eurotatoria</taxon>
        <taxon>Monogononta</taxon>
        <taxon>Pseudotrocha</taxon>
        <taxon>Ploima</taxon>
        <taxon>Brachionidae</taxon>
        <taxon>Brachionus</taxon>
    </lineage>
</organism>
<dbReference type="GO" id="GO:0005739">
    <property type="term" value="C:mitochondrion"/>
    <property type="evidence" value="ECO:0007669"/>
    <property type="project" value="TreeGrafter"/>
</dbReference>
<name>A0A3M7S0S3_BRAPC</name>
<evidence type="ECO:0000313" key="2">
    <source>
        <dbReference type="Proteomes" id="UP000276133"/>
    </source>
</evidence>
<comment type="caution">
    <text evidence="1">The sequence shown here is derived from an EMBL/GenBank/DDBJ whole genome shotgun (WGS) entry which is preliminary data.</text>
</comment>
<sequence>MVTKIQIAGKLKFYSKPYGRQWKWRYQVHGHMIEPKIKIPKGLENAKIIDPLHPETIPKIDLPKWTPPRRHPLLESFFPQLSIKDNPNYHETPIKMFDNSTKFHAGIDQVCLLTKTQPVKGIPSIITNSTHGQDLTSQDEMVKNYLKQSLAFNPTKQPCPSLKIPNDPKFVIGKQYGTPHKRQMFILLNNLIRLSNTNLFKRNHTSLLTREVLENCDLEAIVNRGGEYISIKRNVDFCLFSKTSLPTIVFGQDLEKTSAYEFINMYPIFPTIDLKDQHIYNLEKNCLIDNRSDLNGKIVQTIININDDDFTNEQDVSRLIMLLFGTAYAQANMMKLPVNQDGLLLKPLVVNGISVTNQRFNYATFQLNTLNFKDNKGIKNIVFYDDQGQNEIYMNRPTVDNLPYPTQKNIQRLALRNLQYNPEVFQKFLAYFSFGSK</sequence>
<dbReference type="EMBL" id="REGN01002231">
    <property type="protein sequence ID" value="RNA29386.1"/>
    <property type="molecule type" value="Genomic_DNA"/>
</dbReference>
<keyword evidence="2" id="KW-1185">Reference proteome</keyword>
<proteinExistence type="predicted"/>